<proteinExistence type="predicted"/>
<dbReference type="AlphaFoldDB" id="A0AAV5KXK5"/>
<dbReference type="PANTHER" id="PTHR37748">
    <property type="entry name" value="PROTEIN, PUTATIVE-RELATED"/>
    <property type="match status" value="1"/>
</dbReference>
<name>A0AAV5KXK5_9ROSI</name>
<evidence type="ECO:0008006" key="4">
    <source>
        <dbReference type="Google" id="ProtNLM"/>
    </source>
</evidence>
<sequence>MAFLSAVFSCFVPNSSSSSRVSDNAAGVASRKEEQSSSAKSRIGSKSKGAPIVASYFPLGSNLSRL</sequence>
<keyword evidence="3" id="KW-1185">Reference proteome</keyword>
<feature type="compositionally biased region" description="Low complexity" evidence="1">
    <location>
        <begin position="36"/>
        <end position="48"/>
    </location>
</feature>
<protein>
    <recommendedName>
        <fullName evidence="4">Secreted protein</fullName>
    </recommendedName>
</protein>
<evidence type="ECO:0000313" key="3">
    <source>
        <dbReference type="Proteomes" id="UP001054252"/>
    </source>
</evidence>
<gene>
    <name evidence="2" type="ORF">SLEP1_g38245</name>
</gene>
<dbReference type="EMBL" id="BPVZ01000082">
    <property type="protein sequence ID" value="GKV29308.1"/>
    <property type="molecule type" value="Genomic_DNA"/>
</dbReference>
<dbReference type="Proteomes" id="UP001054252">
    <property type="component" value="Unassembled WGS sequence"/>
</dbReference>
<organism evidence="2 3">
    <name type="scientific">Rubroshorea leprosula</name>
    <dbReference type="NCBI Taxonomy" id="152421"/>
    <lineage>
        <taxon>Eukaryota</taxon>
        <taxon>Viridiplantae</taxon>
        <taxon>Streptophyta</taxon>
        <taxon>Embryophyta</taxon>
        <taxon>Tracheophyta</taxon>
        <taxon>Spermatophyta</taxon>
        <taxon>Magnoliopsida</taxon>
        <taxon>eudicotyledons</taxon>
        <taxon>Gunneridae</taxon>
        <taxon>Pentapetalae</taxon>
        <taxon>rosids</taxon>
        <taxon>malvids</taxon>
        <taxon>Malvales</taxon>
        <taxon>Dipterocarpaceae</taxon>
        <taxon>Rubroshorea</taxon>
    </lineage>
</organism>
<feature type="region of interest" description="Disordered" evidence="1">
    <location>
        <begin position="14"/>
        <end position="48"/>
    </location>
</feature>
<comment type="caution">
    <text evidence="2">The sequence shown here is derived from an EMBL/GenBank/DDBJ whole genome shotgun (WGS) entry which is preliminary data.</text>
</comment>
<evidence type="ECO:0000313" key="2">
    <source>
        <dbReference type="EMBL" id="GKV29308.1"/>
    </source>
</evidence>
<evidence type="ECO:0000256" key="1">
    <source>
        <dbReference type="SAM" id="MobiDB-lite"/>
    </source>
</evidence>
<dbReference type="PANTHER" id="PTHR37748:SF1">
    <property type="entry name" value="PROTEIN, PUTATIVE-RELATED"/>
    <property type="match status" value="1"/>
</dbReference>
<accession>A0AAV5KXK5</accession>
<reference evidence="2 3" key="1">
    <citation type="journal article" date="2021" name="Commun. Biol.">
        <title>The genome of Shorea leprosula (Dipterocarpaceae) highlights the ecological relevance of drought in aseasonal tropical rainforests.</title>
        <authorList>
            <person name="Ng K.K.S."/>
            <person name="Kobayashi M.J."/>
            <person name="Fawcett J.A."/>
            <person name="Hatakeyama M."/>
            <person name="Paape T."/>
            <person name="Ng C.H."/>
            <person name="Ang C.C."/>
            <person name="Tnah L.H."/>
            <person name="Lee C.T."/>
            <person name="Nishiyama T."/>
            <person name="Sese J."/>
            <person name="O'Brien M.J."/>
            <person name="Copetti D."/>
            <person name="Mohd Noor M.I."/>
            <person name="Ong R.C."/>
            <person name="Putra M."/>
            <person name="Sireger I.Z."/>
            <person name="Indrioko S."/>
            <person name="Kosugi Y."/>
            <person name="Izuno A."/>
            <person name="Isagi Y."/>
            <person name="Lee S.L."/>
            <person name="Shimizu K.K."/>
        </authorList>
    </citation>
    <scope>NUCLEOTIDE SEQUENCE [LARGE SCALE GENOMIC DNA]</scope>
    <source>
        <strain evidence="2">214</strain>
    </source>
</reference>